<dbReference type="InterPro" id="IPR000182">
    <property type="entry name" value="GNAT_dom"/>
</dbReference>
<evidence type="ECO:0000256" key="1">
    <source>
        <dbReference type="ARBA" id="ARBA00022679"/>
    </source>
</evidence>
<accession>A0A0X8JEV9</accession>
<dbReference type="Pfam" id="PF00583">
    <property type="entry name" value="Acetyltransf_1"/>
    <property type="match status" value="1"/>
</dbReference>
<dbReference type="CDD" id="cd04301">
    <property type="entry name" value="NAT_SF"/>
    <property type="match status" value="1"/>
</dbReference>
<evidence type="ECO:0000259" key="4">
    <source>
        <dbReference type="PROSITE" id="PS51186"/>
    </source>
</evidence>
<sequence>MSAADAPGTGAAAPRRDPRWSGARRTVLRQARPADVRAIAELVRPYAERRILVAKDLINYFEDVQEFTVAEGAGTRPDGGPESGLIGCGALHVMWDDIAEVRTLAVRPDHLHTGVGSAILSDLLSRARALHLRRVFCLTFEVDFFTRHGFHPIEGTPVGVDAFSEMVRSHDDGVAEFLDLARAKPNTLGNTRMLVEL</sequence>
<dbReference type="PANTHER" id="PTHR43626">
    <property type="entry name" value="ACYL-COA N-ACYLTRANSFERASE"/>
    <property type="match status" value="1"/>
</dbReference>
<organism evidence="5 6">
    <name type="scientific">Actinomyces radicidentis</name>
    <dbReference type="NCBI Taxonomy" id="111015"/>
    <lineage>
        <taxon>Bacteria</taxon>
        <taxon>Bacillati</taxon>
        <taxon>Actinomycetota</taxon>
        <taxon>Actinomycetes</taxon>
        <taxon>Actinomycetales</taxon>
        <taxon>Actinomycetaceae</taxon>
        <taxon>Actinomyces</taxon>
    </lineage>
</organism>
<dbReference type="SUPFAM" id="SSF55729">
    <property type="entry name" value="Acyl-CoA N-acyltransferases (Nat)"/>
    <property type="match status" value="1"/>
</dbReference>
<keyword evidence="6" id="KW-1185">Reference proteome</keyword>
<dbReference type="OrthoDB" id="9793138at2"/>
<keyword evidence="2" id="KW-0012">Acyltransferase</keyword>
<feature type="compositionally biased region" description="Low complexity" evidence="3">
    <location>
        <begin position="1"/>
        <end position="13"/>
    </location>
</feature>
<dbReference type="Proteomes" id="UP000065220">
    <property type="component" value="Chromosome"/>
</dbReference>
<protein>
    <submittedName>
        <fullName evidence="5">N-acetylglutamate synthase</fullName>
    </submittedName>
</protein>
<proteinExistence type="predicted"/>
<dbReference type="STRING" id="111015.AXF14_06925"/>
<dbReference type="GO" id="GO:0005737">
    <property type="term" value="C:cytoplasm"/>
    <property type="evidence" value="ECO:0007669"/>
    <property type="project" value="TreeGrafter"/>
</dbReference>
<evidence type="ECO:0000313" key="5">
    <source>
        <dbReference type="EMBL" id="AMD87356.1"/>
    </source>
</evidence>
<dbReference type="InterPro" id="IPR016181">
    <property type="entry name" value="Acyl_CoA_acyltransferase"/>
</dbReference>
<dbReference type="AlphaFoldDB" id="A0A0X8JEV9"/>
<feature type="region of interest" description="Disordered" evidence="3">
    <location>
        <begin position="1"/>
        <end position="24"/>
    </location>
</feature>
<dbReference type="EMBL" id="CP014228">
    <property type="protein sequence ID" value="AMD87356.1"/>
    <property type="molecule type" value="Genomic_DNA"/>
</dbReference>
<dbReference type="Gene3D" id="3.40.630.30">
    <property type="match status" value="1"/>
</dbReference>
<dbReference type="PANTHER" id="PTHR43626:SF4">
    <property type="entry name" value="GCN5-RELATED N-ACETYLTRANSFERASE 2, CHLOROPLASTIC"/>
    <property type="match status" value="1"/>
</dbReference>
<keyword evidence="1" id="KW-0808">Transferase</keyword>
<feature type="domain" description="N-acetyltransferase" evidence="4">
    <location>
        <begin position="26"/>
        <end position="181"/>
    </location>
</feature>
<dbReference type="GO" id="GO:0008080">
    <property type="term" value="F:N-acetyltransferase activity"/>
    <property type="evidence" value="ECO:0007669"/>
    <property type="project" value="InterPro"/>
</dbReference>
<dbReference type="InterPro" id="IPR045039">
    <property type="entry name" value="NSI-like"/>
</dbReference>
<evidence type="ECO:0000256" key="3">
    <source>
        <dbReference type="SAM" id="MobiDB-lite"/>
    </source>
</evidence>
<dbReference type="KEGG" id="ard:AXF14_06925"/>
<dbReference type="NCBIfam" id="NF005921">
    <property type="entry name" value="PRK07922.1"/>
    <property type="match status" value="1"/>
</dbReference>
<reference evidence="6" key="1">
    <citation type="submission" date="2016-02" db="EMBL/GenBank/DDBJ databases">
        <authorList>
            <person name="Holder M.E."/>
            <person name="Ajami N.J."/>
            <person name="Petrosino J.F."/>
        </authorList>
    </citation>
    <scope>NUCLEOTIDE SEQUENCE [LARGE SCALE GENOMIC DNA]</scope>
    <source>
        <strain evidence="6">CCUG 36733</strain>
    </source>
</reference>
<dbReference type="RefSeq" id="WP_067941942.1">
    <property type="nucleotide sequence ID" value="NZ_CAUHMM010000092.1"/>
</dbReference>
<name>A0A0X8JEV9_ACTRD</name>
<evidence type="ECO:0000313" key="6">
    <source>
        <dbReference type="Proteomes" id="UP000065220"/>
    </source>
</evidence>
<evidence type="ECO:0000256" key="2">
    <source>
        <dbReference type="ARBA" id="ARBA00023315"/>
    </source>
</evidence>
<gene>
    <name evidence="5" type="ORF">AXF14_06925</name>
</gene>
<dbReference type="PROSITE" id="PS51186">
    <property type="entry name" value="GNAT"/>
    <property type="match status" value="1"/>
</dbReference>